<dbReference type="InterPro" id="IPR035979">
    <property type="entry name" value="RBD_domain_sf"/>
</dbReference>
<dbReference type="Pfam" id="PF00076">
    <property type="entry name" value="RRM_1"/>
    <property type="match status" value="1"/>
</dbReference>
<dbReference type="SUPFAM" id="SSF54928">
    <property type="entry name" value="RNA-binding domain, RBD"/>
    <property type="match status" value="1"/>
</dbReference>
<feature type="compositionally biased region" description="Gly residues" evidence="4">
    <location>
        <begin position="232"/>
        <end position="242"/>
    </location>
</feature>
<evidence type="ECO:0000313" key="6">
    <source>
        <dbReference type="EMBL" id="GBG23914.1"/>
    </source>
</evidence>
<dbReference type="GO" id="GO:0017069">
    <property type="term" value="F:snRNA binding"/>
    <property type="evidence" value="ECO:0007669"/>
    <property type="project" value="TreeGrafter"/>
</dbReference>
<dbReference type="InterPro" id="IPR000504">
    <property type="entry name" value="RRM_dom"/>
</dbReference>
<dbReference type="GO" id="GO:0071011">
    <property type="term" value="C:precatalytic spliceosome"/>
    <property type="evidence" value="ECO:0007669"/>
    <property type="project" value="TreeGrafter"/>
</dbReference>
<dbReference type="SMART" id="SM00360">
    <property type="entry name" value="RRM"/>
    <property type="match status" value="1"/>
</dbReference>
<dbReference type="InParanoid" id="A0A2R5G897"/>
<comment type="subcellular location">
    <subcellularLocation>
        <location evidence="1">Nucleus</location>
    </subcellularLocation>
</comment>
<gene>
    <name evidence="6" type="ORF">FCC1311_001332</name>
</gene>
<keyword evidence="3" id="KW-0694">RNA-binding</keyword>
<evidence type="ECO:0000256" key="2">
    <source>
        <dbReference type="ARBA" id="ARBA00023242"/>
    </source>
</evidence>
<evidence type="ECO:0000256" key="1">
    <source>
        <dbReference type="ARBA" id="ARBA00004123"/>
    </source>
</evidence>
<keyword evidence="7" id="KW-1185">Reference proteome</keyword>
<dbReference type="PANTHER" id="PTHR13952">
    <property type="entry name" value="U1 SMALL NUCLEAR RIBONUCLEOPROTEIN 70 KD"/>
    <property type="match status" value="1"/>
</dbReference>
<sequence>MRGYSRRNVAKGASGPPTMHLPQHVYALFQEKPLEKSTEESGLPPRDPKVLAEHPITGVAKLLDRFEDFDRKRPPPHKATVILAESTLREEARAAKRRKVAEAKDVRRAEREATARKRAETWDPQADPEKKTGDAYNTLFVAHLRRKTTEDQVREHFEKFGEIAKVVLVPKMGYAFVEFAQEDAFKKAYQGASKMLNGKRIIIDIERGRTVKDWKPQFLGGGVSSSRTTPRGYGGGGGGRFGGSASRDGSRW</sequence>
<name>A0A2R5G897_9STRA</name>
<feature type="region of interest" description="Disordered" evidence="4">
    <location>
        <begin position="96"/>
        <end position="130"/>
    </location>
</feature>
<dbReference type="GO" id="GO:0003729">
    <property type="term" value="F:mRNA binding"/>
    <property type="evidence" value="ECO:0007669"/>
    <property type="project" value="TreeGrafter"/>
</dbReference>
<evidence type="ECO:0000256" key="4">
    <source>
        <dbReference type="SAM" id="MobiDB-lite"/>
    </source>
</evidence>
<organism evidence="6 7">
    <name type="scientific">Hondaea fermentalgiana</name>
    <dbReference type="NCBI Taxonomy" id="2315210"/>
    <lineage>
        <taxon>Eukaryota</taxon>
        <taxon>Sar</taxon>
        <taxon>Stramenopiles</taxon>
        <taxon>Bigyra</taxon>
        <taxon>Labyrinthulomycetes</taxon>
        <taxon>Thraustochytrida</taxon>
        <taxon>Thraustochytriidae</taxon>
        <taxon>Hondaea</taxon>
    </lineage>
</organism>
<dbReference type="Gene3D" id="3.30.70.330">
    <property type="match status" value="1"/>
</dbReference>
<feature type="region of interest" description="Disordered" evidence="4">
    <location>
        <begin position="1"/>
        <end position="54"/>
    </location>
</feature>
<dbReference type="Proteomes" id="UP000241890">
    <property type="component" value="Unassembled WGS sequence"/>
</dbReference>
<dbReference type="InterPro" id="IPR051183">
    <property type="entry name" value="U1_U11-U12_snRNP_70-35kDa"/>
</dbReference>
<dbReference type="GO" id="GO:0000398">
    <property type="term" value="P:mRNA splicing, via spliceosome"/>
    <property type="evidence" value="ECO:0007669"/>
    <property type="project" value="TreeGrafter"/>
</dbReference>
<protein>
    <submittedName>
        <fullName evidence="6">U1 small nuclear ribonucleoprotein 70 kDa</fullName>
    </submittedName>
</protein>
<feature type="compositionally biased region" description="Low complexity" evidence="4">
    <location>
        <begin position="243"/>
        <end position="252"/>
    </location>
</feature>
<dbReference type="AlphaFoldDB" id="A0A2R5G897"/>
<feature type="region of interest" description="Disordered" evidence="4">
    <location>
        <begin position="219"/>
        <end position="252"/>
    </location>
</feature>
<dbReference type="EMBL" id="BEYU01000001">
    <property type="protein sequence ID" value="GBG23914.1"/>
    <property type="molecule type" value="Genomic_DNA"/>
</dbReference>
<evidence type="ECO:0000256" key="3">
    <source>
        <dbReference type="PROSITE-ProRule" id="PRU00176"/>
    </source>
</evidence>
<keyword evidence="6" id="KW-0687">Ribonucleoprotein</keyword>
<evidence type="ECO:0000313" key="7">
    <source>
        <dbReference type="Proteomes" id="UP000241890"/>
    </source>
</evidence>
<dbReference type="PROSITE" id="PS50102">
    <property type="entry name" value="RRM"/>
    <property type="match status" value="1"/>
</dbReference>
<dbReference type="OrthoDB" id="272703at2759"/>
<reference evidence="6 7" key="1">
    <citation type="submission" date="2017-12" db="EMBL/GenBank/DDBJ databases">
        <title>Sequencing, de novo assembly and annotation of complete genome of a new Thraustochytrid species, strain FCC1311.</title>
        <authorList>
            <person name="Sedici K."/>
            <person name="Godart F."/>
            <person name="Aiese Cigliano R."/>
            <person name="Sanseverino W."/>
            <person name="Barakat M."/>
            <person name="Ortet P."/>
            <person name="Marechal E."/>
            <person name="Cagnac O."/>
            <person name="Amato A."/>
        </authorList>
    </citation>
    <scope>NUCLEOTIDE SEQUENCE [LARGE SCALE GENOMIC DNA]</scope>
</reference>
<proteinExistence type="predicted"/>
<evidence type="ECO:0000259" key="5">
    <source>
        <dbReference type="PROSITE" id="PS50102"/>
    </source>
</evidence>
<dbReference type="PANTHER" id="PTHR13952:SF6">
    <property type="entry name" value="U11_U12 SMALL NUCLEAR RIBONUCLEOPROTEIN 35 KDA PROTEIN"/>
    <property type="match status" value="1"/>
</dbReference>
<keyword evidence="2" id="KW-0539">Nucleus</keyword>
<accession>A0A2R5G897</accession>
<dbReference type="InterPro" id="IPR012677">
    <property type="entry name" value="Nucleotide-bd_a/b_plait_sf"/>
</dbReference>
<feature type="domain" description="RRM" evidence="5">
    <location>
        <begin position="137"/>
        <end position="212"/>
    </location>
</feature>
<comment type="caution">
    <text evidence="6">The sequence shown here is derived from an EMBL/GenBank/DDBJ whole genome shotgun (WGS) entry which is preliminary data.</text>
</comment>